<dbReference type="InterPro" id="IPR018247">
    <property type="entry name" value="EF_Hand_1_Ca_BS"/>
</dbReference>
<evidence type="ECO:0000313" key="3">
    <source>
        <dbReference type="Proteomes" id="UP000680038"/>
    </source>
</evidence>
<evidence type="ECO:0000256" key="1">
    <source>
        <dbReference type="SAM" id="SignalP"/>
    </source>
</evidence>
<name>A0A916N4S3_9BACT</name>
<feature type="chain" id="PRO_5038100237" description="Lipoprotein" evidence="1">
    <location>
        <begin position="23"/>
        <end position="181"/>
    </location>
</feature>
<keyword evidence="1" id="KW-0732">Signal</keyword>
<evidence type="ECO:0008006" key="4">
    <source>
        <dbReference type="Google" id="ProtNLM"/>
    </source>
</evidence>
<dbReference type="EMBL" id="CAJRAF010000002">
    <property type="protein sequence ID" value="CAG5002105.1"/>
    <property type="molecule type" value="Genomic_DNA"/>
</dbReference>
<protein>
    <recommendedName>
        <fullName evidence="4">Lipoprotein</fullName>
    </recommendedName>
</protein>
<feature type="signal peptide" evidence="1">
    <location>
        <begin position="1"/>
        <end position="22"/>
    </location>
</feature>
<proteinExistence type="predicted"/>
<gene>
    <name evidence="2" type="ORF">DYBT9275_02809</name>
</gene>
<reference evidence="2" key="1">
    <citation type="submission" date="2021-04" db="EMBL/GenBank/DDBJ databases">
        <authorList>
            <person name="Rodrigo-Torres L."/>
            <person name="Arahal R. D."/>
            <person name="Lucena T."/>
        </authorList>
    </citation>
    <scope>NUCLEOTIDE SEQUENCE</scope>
    <source>
        <strain evidence="2">CECT 9275</strain>
    </source>
</reference>
<evidence type="ECO:0000313" key="2">
    <source>
        <dbReference type="EMBL" id="CAG5002105.1"/>
    </source>
</evidence>
<keyword evidence="3" id="KW-1185">Reference proteome</keyword>
<accession>A0A916N4S3</accession>
<dbReference type="Proteomes" id="UP000680038">
    <property type="component" value="Unassembled WGS sequence"/>
</dbReference>
<sequence length="181" mass="19787">MKFKSNTGKYLVLAFVCVTALAGCGKGDEKDFAEELAKRICVIMNEDKGRERARSPFEGITYLDPDHELTLELEPGGLLTFLDPSQSGTVGFNDYESALGELKGNLAWTLRANMPSGERVSASTTQELMGVLVDDNDNKIQVEITFDVESEADGDKRSFDISSIDIKRGSVQVGDDDPVKL</sequence>
<dbReference type="PROSITE" id="PS00018">
    <property type="entry name" value="EF_HAND_1"/>
    <property type="match status" value="1"/>
</dbReference>
<dbReference type="AlphaFoldDB" id="A0A916N4S3"/>
<dbReference type="PROSITE" id="PS51257">
    <property type="entry name" value="PROKAR_LIPOPROTEIN"/>
    <property type="match status" value="1"/>
</dbReference>
<comment type="caution">
    <text evidence="2">The sequence shown here is derived from an EMBL/GenBank/DDBJ whole genome shotgun (WGS) entry which is preliminary data.</text>
</comment>
<organism evidence="2 3">
    <name type="scientific">Dyadobacter helix</name>
    <dbReference type="NCBI Taxonomy" id="2822344"/>
    <lineage>
        <taxon>Bacteria</taxon>
        <taxon>Pseudomonadati</taxon>
        <taxon>Bacteroidota</taxon>
        <taxon>Cytophagia</taxon>
        <taxon>Cytophagales</taxon>
        <taxon>Spirosomataceae</taxon>
        <taxon>Dyadobacter</taxon>
    </lineage>
</organism>
<dbReference type="RefSeq" id="WP_215239376.1">
    <property type="nucleotide sequence ID" value="NZ_CAJRAF010000002.1"/>
</dbReference>